<feature type="transmembrane region" description="Helical" evidence="1">
    <location>
        <begin position="44"/>
        <end position="69"/>
    </location>
</feature>
<accession>A0A424YXU1</accession>
<dbReference type="EMBL" id="QZAB01000331">
    <property type="protein sequence ID" value="RQD85210.1"/>
    <property type="molecule type" value="Genomic_DNA"/>
</dbReference>
<feature type="non-terminal residue" evidence="2">
    <location>
        <position position="83"/>
    </location>
</feature>
<sequence length="83" mass="9424">MLEQLIFLFSGLMLIILGYLIAFKKKMCLISGYNENKVKNKHGLAKLVGYFTIILGLMTAIMPILIQYIGEHAIWIFSFVIIG</sequence>
<evidence type="ECO:0000313" key="2">
    <source>
        <dbReference type="EMBL" id="RQD85210.1"/>
    </source>
</evidence>
<protein>
    <submittedName>
        <fullName evidence="2">DUF3784 domain-containing protein</fullName>
    </submittedName>
</protein>
<evidence type="ECO:0000256" key="1">
    <source>
        <dbReference type="SAM" id="Phobius"/>
    </source>
</evidence>
<evidence type="ECO:0000313" key="3">
    <source>
        <dbReference type="Proteomes" id="UP000284763"/>
    </source>
</evidence>
<dbReference type="AlphaFoldDB" id="A0A424YXU1"/>
<name>A0A424YXU1_9EURY</name>
<keyword evidence="1" id="KW-0472">Membrane</keyword>
<reference evidence="2 3" key="1">
    <citation type="submission" date="2018-08" db="EMBL/GenBank/DDBJ databases">
        <title>The metabolism and importance of syntrophic acetate oxidation coupled to methane or sulfide production in haloalkaline environments.</title>
        <authorList>
            <person name="Timmers P.H.A."/>
            <person name="Vavourakis C.D."/>
            <person name="Sorokin D.Y."/>
            <person name="Sinninghe Damste J.S."/>
            <person name="Muyzer G."/>
            <person name="Stams A.J.M."/>
            <person name="Plugge C.M."/>
        </authorList>
    </citation>
    <scope>NUCLEOTIDE SEQUENCE [LARGE SCALE GENOMIC DNA]</scope>
    <source>
        <strain evidence="2">MSAO_Arc3</strain>
    </source>
</reference>
<comment type="caution">
    <text evidence="2">The sequence shown here is derived from an EMBL/GenBank/DDBJ whole genome shotgun (WGS) entry which is preliminary data.</text>
</comment>
<feature type="transmembrane region" description="Helical" evidence="1">
    <location>
        <begin position="6"/>
        <end position="23"/>
    </location>
</feature>
<dbReference type="Proteomes" id="UP000284763">
    <property type="component" value="Unassembled WGS sequence"/>
</dbReference>
<dbReference type="Pfam" id="PF12650">
    <property type="entry name" value="DUF3784"/>
    <property type="match status" value="1"/>
</dbReference>
<organism evidence="2 3">
    <name type="scientific">Methanosalsum natronophilum</name>
    <dbReference type="NCBI Taxonomy" id="768733"/>
    <lineage>
        <taxon>Archaea</taxon>
        <taxon>Methanobacteriati</taxon>
        <taxon>Methanobacteriota</taxon>
        <taxon>Stenosarchaea group</taxon>
        <taxon>Methanomicrobia</taxon>
        <taxon>Methanosarcinales</taxon>
        <taxon>Methanosarcinaceae</taxon>
        <taxon>Methanosalsum</taxon>
    </lineage>
</organism>
<keyword evidence="1" id="KW-0812">Transmembrane</keyword>
<gene>
    <name evidence="2" type="ORF">D5R95_05250</name>
</gene>
<keyword evidence="1" id="KW-1133">Transmembrane helix</keyword>
<dbReference type="InterPro" id="IPR017259">
    <property type="entry name" value="UCP037672"/>
</dbReference>
<proteinExistence type="predicted"/>